<feature type="domain" description="Hydantoinase A/oxoprolinase" evidence="1">
    <location>
        <begin position="191"/>
        <end position="368"/>
    </location>
</feature>
<reference evidence="4" key="1">
    <citation type="journal article" date="2019" name="Int. J. Syst. Evol. Microbiol.">
        <title>The Global Catalogue of Microorganisms (GCM) 10K type strain sequencing project: providing services to taxonomists for standard genome sequencing and annotation.</title>
        <authorList>
            <consortium name="The Broad Institute Genomics Platform"/>
            <consortium name="The Broad Institute Genome Sequencing Center for Infectious Disease"/>
            <person name="Wu L."/>
            <person name="Ma J."/>
        </authorList>
    </citation>
    <scope>NUCLEOTIDE SEQUENCE [LARGE SCALE GENOMIC DNA]</scope>
    <source>
        <strain evidence="4">KCTC 62164</strain>
    </source>
</reference>
<dbReference type="PANTHER" id="PTHR11365:SF10">
    <property type="entry name" value="HYDANTOINASE_OXOPROLINASE"/>
    <property type="match status" value="1"/>
</dbReference>
<dbReference type="Proteomes" id="UP001595444">
    <property type="component" value="Unassembled WGS sequence"/>
</dbReference>
<accession>A0ABV7D829</accession>
<keyword evidence="4" id="KW-1185">Reference proteome</keyword>
<proteinExistence type="predicted"/>
<evidence type="ECO:0000313" key="3">
    <source>
        <dbReference type="EMBL" id="MFC3052844.1"/>
    </source>
</evidence>
<dbReference type="EMBL" id="JBHRSL010000010">
    <property type="protein sequence ID" value="MFC3052844.1"/>
    <property type="molecule type" value="Genomic_DNA"/>
</dbReference>
<organism evidence="3 4">
    <name type="scientific">Kordiimonas pumila</name>
    <dbReference type="NCBI Taxonomy" id="2161677"/>
    <lineage>
        <taxon>Bacteria</taxon>
        <taxon>Pseudomonadati</taxon>
        <taxon>Pseudomonadota</taxon>
        <taxon>Alphaproteobacteria</taxon>
        <taxon>Kordiimonadales</taxon>
        <taxon>Kordiimonadaceae</taxon>
        <taxon>Kordiimonas</taxon>
    </lineage>
</organism>
<sequence>MRLGIDVGGTNTDAVLLEGKTVLSWAKSPTTADVTDGIIEVIEAVLKNANVDRSALECVMIGTTHFTNALVERRGLLEVGIIRLGSPASEALPPMSGWPSDLRTHMGETVFLLPGGYEYDGSELTPFNEEKVRRAVKKIRDAGLRTAAVSCTFGLINPAMEAKTVAIFKEEAPDIAVTVSASFGRSGFLERENATIMNASLVDMAGHVITSFKRALDKLGIVAPFYISQNDGTLISASYAARYPVLTFGSGPTNSMRGGAFLTGLKDALVMDIGGTTTDIGALTHGFPRESSVAVDIGGVRTNFRMPDILAIGLGGGTRIHLEPDAYDKDSLAVDSFTVGPDSVGYRLNSDSYLFGGTVLTASDIAVAGGLASFGDASLLPKMNPVVVKGLLRQFQKMMEDGLDRMKTAQGKVPVILVGGGSVLVGENLMGASTVIRPEHASVANAVGAAIAQVGGEAESIVSYDTVPREEAMRSLQETAVKKVVHAGADPKTISIIDVDEVFLSYMPGNTAQLRVKAVGDLALGKNVGKNA</sequence>
<evidence type="ECO:0000259" key="2">
    <source>
        <dbReference type="Pfam" id="PF05378"/>
    </source>
</evidence>
<gene>
    <name evidence="3" type="ORF">ACFOKA_13095</name>
</gene>
<dbReference type="InterPro" id="IPR045079">
    <property type="entry name" value="Oxoprolinase-like"/>
</dbReference>
<dbReference type="PANTHER" id="PTHR11365">
    <property type="entry name" value="5-OXOPROLINASE RELATED"/>
    <property type="match status" value="1"/>
</dbReference>
<dbReference type="InterPro" id="IPR002821">
    <property type="entry name" value="Hydantoinase_A"/>
</dbReference>
<dbReference type="RefSeq" id="WP_194213515.1">
    <property type="nucleotide sequence ID" value="NZ_CP061205.1"/>
</dbReference>
<protein>
    <submittedName>
        <fullName evidence="3">Hydantoinase/oxoprolinase N-terminal domain-containing protein</fullName>
    </submittedName>
</protein>
<comment type="caution">
    <text evidence="3">The sequence shown here is derived from an EMBL/GenBank/DDBJ whole genome shotgun (WGS) entry which is preliminary data.</text>
</comment>
<name>A0ABV7D829_9PROT</name>
<dbReference type="SUPFAM" id="SSF53067">
    <property type="entry name" value="Actin-like ATPase domain"/>
    <property type="match status" value="1"/>
</dbReference>
<evidence type="ECO:0000313" key="4">
    <source>
        <dbReference type="Proteomes" id="UP001595444"/>
    </source>
</evidence>
<evidence type="ECO:0000259" key="1">
    <source>
        <dbReference type="Pfam" id="PF01968"/>
    </source>
</evidence>
<feature type="domain" description="Hydantoinase/oxoprolinase N-terminal" evidence="2">
    <location>
        <begin position="2"/>
        <end position="171"/>
    </location>
</feature>
<dbReference type="InterPro" id="IPR008040">
    <property type="entry name" value="Hydant_A_N"/>
</dbReference>
<dbReference type="Pfam" id="PF05378">
    <property type="entry name" value="Hydant_A_N"/>
    <property type="match status" value="1"/>
</dbReference>
<dbReference type="InterPro" id="IPR043129">
    <property type="entry name" value="ATPase_NBD"/>
</dbReference>
<dbReference type="Gene3D" id="3.30.420.40">
    <property type="match status" value="1"/>
</dbReference>
<dbReference type="Pfam" id="PF01968">
    <property type="entry name" value="Hydantoinase_A"/>
    <property type="match status" value="1"/>
</dbReference>